<reference evidence="1 2" key="1">
    <citation type="submission" date="2017-11" db="EMBL/GenBank/DDBJ databases">
        <title>De-novo sequencing of pomegranate (Punica granatum L.) genome.</title>
        <authorList>
            <person name="Akparov Z."/>
            <person name="Amiraslanov A."/>
            <person name="Hajiyeva S."/>
            <person name="Abbasov M."/>
            <person name="Kaur K."/>
            <person name="Hamwieh A."/>
            <person name="Solovyev V."/>
            <person name="Salamov A."/>
            <person name="Braich B."/>
            <person name="Kosarev P."/>
            <person name="Mahmoud A."/>
            <person name="Hajiyev E."/>
            <person name="Babayeva S."/>
            <person name="Izzatullayeva V."/>
            <person name="Mammadov A."/>
            <person name="Mammadov A."/>
            <person name="Sharifova S."/>
            <person name="Ojaghi J."/>
            <person name="Eynullazada K."/>
            <person name="Bayramov B."/>
            <person name="Abdulazimova A."/>
            <person name="Shahmuradov I."/>
        </authorList>
    </citation>
    <scope>NUCLEOTIDE SEQUENCE [LARGE SCALE GENOMIC DNA]</scope>
    <source>
        <strain evidence="2">cv. AG2017</strain>
        <tissue evidence="1">Leaf</tissue>
    </source>
</reference>
<protein>
    <submittedName>
        <fullName evidence="1">Uncharacterized protein</fullName>
    </submittedName>
</protein>
<sequence length="36" mass="3915">MALVTGTGVLDDEHWWRWSRARACWMTGAGGAGDGH</sequence>
<dbReference type="Proteomes" id="UP000233551">
    <property type="component" value="Unassembled WGS sequence"/>
</dbReference>
<gene>
    <name evidence="1" type="ORF">CRG98_048824</name>
</gene>
<proteinExistence type="predicted"/>
<feature type="non-terminal residue" evidence="1">
    <location>
        <position position="36"/>
    </location>
</feature>
<evidence type="ECO:0000313" key="1">
    <source>
        <dbReference type="EMBL" id="PKI30785.1"/>
    </source>
</evidence>
<evidence type="ECO:0000313" key="2">
    <source>
        <dbReference type="Proteomes" id="UP000233551"/>
    </source>
</evidence>
<dbReference type="EMBL" id="PGOL01026269">
    <property type="protein sequence ID" value="PKI30785.1"/>
    <property type="molecule type" value="Genomic_DNA"/>
</dbReference>
<keyword evidence="2" id="KW-1185">Reference proteome</keyword>
<accession>A0A2I0HGI4</accession>
<dbReference type="AlphaFoldDB" id="A0A2I0HGI4"/>
<comment type="caution">
    <text evidence="1">The sequence shown here is derived from an EMBL/GenBank/DDBJ whole genome shotgun (WGS) entry which is preliminary data.</text>
</comment>
<organism evidence="1 2">
    <name type="scientific">Punica granatum</name>
    <name type="common">Pomegranate</name>
    <dbReference type="NCBI Taxonomy" id="22663"/>
    <lineage>
        <taxon>Eukaryota</taxon>
        <taxon>Viridiplantae</taxon>
        <taxon>Streptophyta</taxon>
        <taxon>Embryophyta</taxon>
        <taxon>Tracheophyta</taxon>
        <taxon>Spermatophyta</taxon>
        <taxon>Magnoliopsida</taxon>
        <taxon>eudicotyledons</taxon>
        <taxon>Gunneridae</taxon>
        <taxon>Pentapetalae</taxon>
        <taxon>rosids</taxon>
        <taxon>malvids</taxon>
        <taxon>Myrtales</taxon>
        <taxon>Lythraceae</taxon>
        <taxon>Punica</taxon>
    </lineage>
</organism>
<name>A0A2I0HGI4_PUNGR</name>